<dbReference type="GO" id="GO:0030150">
    <property type="term" value="P:protein import into mitochondrial matrix"/>
    <property type="evidence" value="ECO:0007669"/>
    <property type="project" value="EnsemblFungi"/>
</dbReference>
<evidence type="ECO:0000256" key="9">
    <source>
        <dbReference type="ARBA" id="ARBA00038105"/>
    </source>
</evidence>
<evidence type="ECO:0000256" key="4">
    <source>
        <dbReference type="ARBA" id="ARBA00022989"/>
    </source>
</evidence>
<sequence length="135" mass="15362">MVAGIILGSIGVATVATLIGLGLRTFQKYKLFPRGASSQHIYKGGFHKQMSCREAALILSLKYVFKLKNDFFYFNKLFICINIIYSENTLTRSKLKDAHRRIMLLNHPDRGGSPYIASKINEAKDLLEKQRNLRP</sequence>
<protein>
    <recommendedName>
        <fullName evidence="10">Mitochondrial import inner membrane translocase subunit TIM14</fullName>
    </recommendedName>
    <alternativeName>
        <fullName evidence="11">Presequence translocated-associated motor subunit PAM18</fullName>
    </alternativeName>
</protein>
<keyword evidence="5" id="KW-0813">Transport</keyword>
<dbReference type="HOGENOM" id="CLU_017633_13_4_1"/>
<comment type="similarity">
    <text evidence="9">Belongs to the TIM14 family.</text>
</comment>
<keyword evidence="5" id="KW-0653">Protein transport</keyword>
<reference evidence="14" key="1">
    <citation type="journal article" date="2016" name="Nat. Commun.">
        <title>Genome analysis of three Pneumocystis species reveals adaptation mechanisms to life exclusively in mammalian hosts.</title>
        <authorList>
            <person name="Ma L."/>
            <person name="Chen Z."/>
            <person name="Huang D.W."/>
            <person name="Kutty G."/>
            <person name="Ishihara M."/>
            <person name="Wang H."/>
            <person name="Abouelleil A."/>
            <person name="Bishop L."/>
            <person name="Davey E."/>
            <person name="Deng R."/>
            <person name="Deng X."/>
            <person name="Fan L."/>
            <person name="Fantoni G."/>
            <person name="Fitzgerald M."/>
            <person name="Gogineni E."/>
            <person name="Goldberg J.M."/>
            <person name="Handley G."/>
            <person name="Hu X."/>
            <person name="Huber C."/>
            <person name="Jiao X."/>
            <person name="Jones K."/>
            <person name="Levin J.Z."/>
            <person name="Liu Y."/>
            <person name="Macdonald P."/>
            <person name="Melnikov A."/>
            <person name="Raley C."/>
            <person name="Sassi M."/>
            <person name="Sherman B.T."/>
            <person name="Song X."/>
            <person name="Sykes S."/>
            <person name="Tran B."/>
            <person name="Walsh L."/>
            <person name="Xia Y."/>
            <person name="Yang J."/>
            <person name="Young S."/>
            <person name="Zeng Q."/>
            <person name="Zheng X."/>
            <person name="Stephens R."/>
            <person name="Nusbaum C."/>
            <person name="Birren B.W."/>
            <person name="Azadi P."/>
            <person name="Lempicki R.A."/>
            <person name="Cuomo C.A."/>
            <person name="Kovacs J.A."/>
        </authorList>
    </citation>
    <scope>NUCLEOTIDE SEQUENCE [LARGE SCALE GENOMIC DNA]</scope>
    <source>
        <strain evidence="14">B123</strain>
    </source>
</reference>
<keyword evidence="7 12" id="KW-0472">Membrane</keyword>
<evidence type="ECO:0000256" key="8">
    <source>
        <dbReference type="ARBA" id="ARBA00023186"/>
    </source>
</evidence>
<dbReference type="RefSeq" id="XP_007873176.1">
    <property type="nucleotide sequence ID" value="XM_007874985.1"/>
</dbReference>
<dbReference type="STRING" id="1069680.M7NTD9"/>
<dbReference type="OrthoDB" id="240298at2759"/>
<dbReference type="GO" id="GO:0001405">
    <property type="term" value="C:PAM complex, Tim23 associated import motor"/>
    <property type="evidence" value="ECO:0007669"/>
    <property type="project" value="EnsemblFungi"/>
</dbReference>
<dbReference type="PANTHER" id="PTHR12763:SF28">
    <property type="entry name" value="GEO10507P1-RELATED"/>
    <property type="match status" value="1"/>
</dbReference>
<proteinExistence type="inferred from homology"/>
<comment type="caution">
    <text evidence="13">The sequence shown here is derived from an EMBL/GenBank/DDBJ whole genome shotgun (WGS) entry which is preliminary data.</text>
</comment>
<evidence type="ECO:0000256" key="1">
    <source>
        <dbReference type="ARBA" id="ARBA00004434"/>
    </source>
</evidence>
<dbReference type="Gene3D" id="1.10.287.110">
    <property type="entry name" value="DnaJ domain"/>
    <property type="match status" value="1"/>
</dbReference>
<evidence type="ECO:0000256" key="12">
    <source>
        <dbReference type="SAM" id="Phobius"/>
    </source>
</evidence>
<evidence type="ECO:0000256" key="3">
    <source>
        <dbReference type="ARBA" id="ARBA00022792"/>
    </source>
</evidence>
<evidence type="ECO:0000256" key="11">
    <source>
        <dbReference type="ARBA" id="ARBA00041716"/>
    </source>
</evidence>
<evidence type="ECO:0000256" key="2">
    <source>
        <dbReference type="ARBA" id="ARBA00022692"/>
    </source>
</evidence>
<dbReference type="InterPro" id="IPR001623">
    <property type="entry name" value="DnaJ_domain"/>
</dbReference>
<keyword evidence="5" id="KW-0811">Translocation</keyword>
<comment type="subcellular location">
    <subcellularLocation>
        <location evidence="1">Mitochondrion inner membrane</location>
        <topology evidence="1">Single-pass membrane protein</topology>
    </subcellularLocation>
</comment>
<dbReference type="GO" id="GO:0001671">
    <property type="term" value="F:ATPase activator activity"/>
    <property type="evidence" value="ECO:0007669"/>
    <property type="project" value="EnsemblFungi"/>
</dbReference>
<keyword evidence="8" id="KW-0143">Chaperone</keyword>
<dbReference type="InterPro" id="IPR036869">
    <property type="entry name" value="J_dom_sf"/>
</dbReference>
<keyword evidence="3" id="KW-0999">Mitochondrion inner membrane</keyword>
<feature type="transmembrane region" description="Helical" evidence="12">
    <location>
        <begin position="6"/>
        <end position="26"/>
    </location>
</feature>
<evidence type="ECO:0000313" key="14">
    <source>
        <dbReference type="Proteomes" id="UP000011958"/>
    </source>
</evidence>
<gene>
    <name evidence="13" type="ORF">PNEG_01253</name>
</gene>
<dbReference type="FunFam" id="1.10.287.110:FF:000001">
    <property type="entry name" value="Import inner membrane translocase subunit tim14"/>
    <property type="match status" value="1"/>
</dbReference>
<evidence type="ECO:0000256" key="10">
    <source>
        <dbReference type="ARBA" id="ARBA00040828"/>
    </source>
</evidence>
<evidence type="ECO:0000313" key="13">
    <source>
        <dbReference type="EMBL" id="EMR10547.1"/>
    </source>
</evidence>
<evidence type="ECO:0000256" key="5">
    <source>
        <dbReference type="ARBA" id="ARBA00023010"/>
    </source>
</evidence>
<dbReference type="Proteomes" id="UP000011958">
    <property type="component" value="Unassembled WGS sequence"/>
</dbReference>
<accession>M7NTD9</accession>
<evidence type="ECO:0000256" key="6">
    <source>
        <dbReference type="ARBA" id="ARBA00023128"/>
    </source>
</evidence>
<evidence type="ECO:0000256" key="7">
    <source>
        <dbReference type="ARBA" id="ARBA00023136"/>
    </source>
</evidence>
<keyword evidence="14" id="KW-1185">Reference proteome</keyword>
<dbReference type="SUPFAM" id="SSF46565">
    <property type="entry name" value="Chaperone J-domain"/>
    <property type="match status" value="1"/>
</dbReference>
<keyword evidence="6" id="KW-0496">Mitochondrion</keyword>
<organism evidence="13 14">
    <name type="scientific">Pneumocystis murina (strain B123)</name>
    <name type="common">Mouse pneumocystis pneumonia agent</name>
    <name type="synonym">Pneumocystis carinii f. sp. muris</name>
    <dbReference type="NCBI Taxonomy" id="1069680"/>
    <lineage>
        <taxon>Eukaryota</taxon>
        <taxon>Fungi</taxon>
        <taxon>Dikarya</taxon>
        <taxon>Ascomycota</taxon>
        <taxon>Taphrinomycotina</taxon>
        <taxon>Pneumocystomycetes</taxon>
        <taxon>Pneumocystaceae</taxon>
        <taxon>Pneumocystis</taxon>
    </lineage>
</organism>
<name>M7NTD9_PNEMU</name>
<dbReference type="VEuPathDB" id="FungiDB:PNEG_01253"/>
<dbReference type="PANTHER" id="PTHR12763">
    <property type="match status" value="1"/>
</dbReference>
<dbReference type="GeneID" id="19894950"/>
<dbReference type="EMBL" id="AFWA02000006">
    <property type="protein sequence ID" value="EMR10547.1"/>
    <property type="molecule type" value="Genomic_DNA"/>
</dbReference>
<dbReference type="AlphaFoldDB" id="M7NTD9"/>
<dbReference type="eggNOG" id="KOG0723">
    <property type="taxonomic scope" value="Eukaryota"/>
</dbReference>
<dbReference type="CDD" id="cd06257">
    <property type="entry name" value="DnaJ"/>
    <property type="match status" value="1"/>
</dbReference>
<keyword evidence="2 12" id="KW-0812">Transmembrane</keyword>
<keyword evidence="4 12" id="KW-1133">Transmembrane helix</keyword>